<name>A0A9D1LST3_9FIRM</name>
<comment type="caution">
    <text evidence="10">The sequence shown here is derived from an EMBL/GenBank/DDBJ whole genome shotgun (WGS) entry which is preliminary data.</text>
</comment>
<dbReference type="EMBL" id="DVNK01000056">
    <property type="protein sequence ID" value="HIU47448.1"/>
    <property type="molecule type" value="Genomic_DNA"/>
</dbReference>
<comment type="similarity">
    <text evidence="4">Belongs to the peptidase M29 family.</text>
</comment>
<evidence type="ECO:0000256" key="3">
    <source>
        <dbReference type="ARBA" id="ARBA00001947"/>
    </source>
</evidence>
<dbReference type="AlphaFoldDB" id="A0A9D1LST3"/>
<dbReference type="PANTHER" id="PTHR34448">
    <property type="entry name" value="AMINOPEPTIDASE"/>
    <property type="match status" value="1"/>
</dbReference>
<evidence type="ECO:0000256" key="1">
    <source>
        <dbReference type="ARBA" id="ARBA00001941"/>
    </source>
</evidence>
<proteinExistence type="inferred from homology"/>
<comment type="cofactor">
    <cofactor evidence="1">
        <name>Co(2+)</name>
        <dbReference type="ChEBI" id="CHEBI:48828"/>
    </cofactor>
</comment>
<evidence type="ECO:0000256" key="7">
    <source>
        <dbReference type="ARBA" id="ARBA00022723"/>
    </source>
</evidence>
<dbReference type="Gene3D" id="3.40.1830.10">
    <property type="entry name" value="Thermophilic metalloprotease (M29)"/>
    <property type="match status" value="1"/>
</dbReference>
<dbReference type="Proteomes" id="UP000824123">
    <property type="component" value="Unassembled WGS sequence"/>
</dbReference>
<comment type="cofactor">
    <cofactor evidence="2">
        <name>Mg(2+)</name>
        <dbReference type="ChEBI" id="CHEBI:18420"/>
    </cofactor>
</comment>
<organism evidence="10 11">
    <name type="scientific">Candidatus Fimadaptatus faecigallinarum</name>
    <dbReference type="NCBI Taxonomy" id="2840814"/>
    <lineage>
        <taxon>Bacteria</taxon>
        <taxon>Bacillati</taxon>
        <taxon>Bacillota</taxon>
        <taxon>Clostridia</taxon>
        <taxon>Eubacteriales</taxon>
        <taxon>Candidatus Fimadaptatus</taxon>
    </lineage>
</organism>
<evidence type="ECO:0000313" key="10">
    <source>
        <dbReference type="EMBL" id="HIU47448.1"/>
    </source>
</evidence>
<evidence type="ECO:0000313" key="11">
    <source>
        <dbReference type="Proteomes" id="UP000824123"/>
    </source>
</evidence>
<dbReference type="InterPro" id="IPR052170">
    <property type="entry name" value="M29_Exopeptidase"/>
</dbReference>
<evidence type="ECO:0000256" key="5">
    <source>
        <dbReference type="ARBA" id="ARBA00022438"/>
    </source>
</evidence>
<dbReference type="GO" id="GO:0008237">
    <property type="term" value="F:metallopeptidase activity"/>
    <property type="evidence" value="ECO:0007669"/>
    <property type="project" value="UniProtKB-KW"/>
</dbReference>
<sequence>MKDPRITKLARNLVRYSCRVQPGGKVLIENTGLERELVEALVRETYDAGAMPFVWIKDNSVQRQLMLGLKPEQADIMAENEAALMRQMNAYIGVRSGDNAYQLSDVPAQQLKLYSARVSHPVHSLIRVPDTRWVVLRYPCPSMAQQAAMSTEAFEDYYFDVCCLDYGKMDRAMQPLAELMGRTNDVRIVGPGTDLSFSIAGMHAIPCSGQLNIPDGEIYTAPVRESVNGVITYNTPSLYQGTSFENVCLHFRDGKIVEATANHTEQLNAILDTDEGARYVGEFALGVNPYITKAMKDTLFDEKISGSFHFTPGNCYDECPNGNKSAIHWDMVLIQTPEYGGGEIYFDGVLVRKDGRFTLPELEPLNPENLK</sequence>
<keyword evidence="9" id="KW-0482">Metalloprotease</keyword>
<dbReference type="PANTHER" id="PTHR34448:SF1">
    <property type="entry name" value="BLL6088 PROTEIN"/>
    <property type="match status" value="1"/>
</dbReference>
<accession>A0A9D1LST3</accession>
<dbReference type="InterPro" id="IPR000787">
    <property type="entry name" value="Peptidase_M29"/>
</dbReference>
<keyword evidence="7" id="KW-0479">Metal-binding</keyword>
<reference evidence="10" key="1">
    <citation type="submission" date="2020-10" db="EMBL/GenBank/DDBJ databases">
        <authorList>
            <person name="Gilroy R."/>
        </authorList>
    </citation>
    <scope>NUCLEOTIDE SEQUENCE</scope>
    <source>
        <strain evidence="10">ChiSxjej2B14-8506</strain>
    </source>
</reference>
<dbReference type="InterPro" id="IPR035097">
    <property type="entry name" value="M29_N-terminal"/>
</dbReference>
<keyword evidence="8" id="KW-0378">Hydrolase</keyword>
<dbReference type="Pfam" id="PF02073">
    <property type="entry name" value="Peptidase_M29"/>
    <property type="match status" value="1"/>
</dbReference>
<evidence type="ECO:0000256" key="4">
    <source>
        <dbReference type="ARBA" id="ARBA00008236"/>
    </source>
</evidence>
<comment type="cofactor">
    <cofactor evidence="3">
        <name>Zn(2+)</name>
        <dbReference type="ChEBI" id="CHEBI:29105"/>
    </cofactor>
</comment>
<dbReference type="GO" id="GO:0046872">
    <property type="term" value="F:metal ion binding"/>
    <property type="evidence" value="ECO:0007669"/>
    <property type="project" value="UniProtKB-KW"/>
</dbReference>
<evidence type="ECO:0000256" key="9">
    <source>
        <dbReference type="ARBA" id="ARBA00023049"/>
    </source>
</evidence>
<gene>
    <name evidence="10" type="ORF">IAC59_09375</name>
</gene>
<evidence type="ECO:0000256" key="6">
    <source>
        <dbReference type="ARBA" id="ARBA00022670"/>
    </source>
</evidence>
<dbReference type="SUPFAM" id="SSF144052">
    <property type="entry name" value="Thermophilic metalloprotease-like"/>
    <property type="match status" value="1"/>
</dbReference>
<dbReference type="GO" id="GO:0006508">
    <property type="term" value="P:proteolysis"/>
    <property type="evidence" value="ECO:0007669"/>
    <property type="project" value="UniProtKB-KW"/>
</dbReference>
<protein>
    <submittedName>
        <fullName evidence="10">Aminopeptidase</fullName>
    </submittedName>
</protein>
<keyword evidence="6" id="KW-0645">Protease</keyword>
<dbReference type="GO" id="GO:0004177">
    <property type="term" value="F:aminopeptidase activity"/>
    <property type="evidence" value="ECO:0007669"/>
    <property type="project" value="UniProtKB-KW"/>
</dbReference>
<keyword evidence="5 10" id="KW-0031">Aminopeptidase</keyword>
<evidence type="ECO:0000256" key="8">
    <source>
        <dbReference type="ARBA" id="ARBA00022801"/>
    </source>
</evidence>
<reference evidence="10" key="2">
    <citation type="journal article" date="2021" name="PeerJ">
        <title>Extensive microbial diversity within the chicken gut microbiome revealed by metagenomics and culture.</title>
        <authorList>
            <person name="Gilroy R."/>
            <person name="Ravi A."/>
            <person name="Getino M."/>
            <person name="Pursley I."/>
            <person name="Horton D.L."/>
            <person name="Alikhan N.F."/>
            <person name="Baker D."/>
            <person name="Gharbi K."/>
            <person name="Hall N."/>
            <person name="Watson M."/>
            <person name="Adriaenssens E.M."/>
            <person name="Foster-Nyarko E."/>
            <person name="Jarju S."/>
            <person name="Secka A."/>
            <person name="Antonio M."/>
            <person name="Oren A."/>
            <person name="Chaudhuri R.R."/>
            <person name="La Ragione R."/>
            <person name="Hildebrand F."/>
            <person name="Pallen M.J."/>
        </authorList>
    </citation>
    <scope>NUCLEOTIDE SEQUENCE</scope>
    <source>
        <strain evidence="10">ChiSxjej2B14-8506</strain>
    </source>
</reference>
<evidence type="ECO:0000256" key="2">
    <source>
        <dbReference type="ARBA" id="ARBA00001946"/>
    </source>
</evidence>